<reference evidence="2 3" key="1">
    <citation type="submission" date="2010-11" db="EMBL/GenBank/DDBJ databases">
        <title>Complete sequence of Halanaerobium sp. sapolanicus.</title>
        <authorList>
            <consortium name="US DOE Joint Genome Institute"/>
            <person name="Lucas S."/>
            <person name="Copeland A."/>
            <person name="Lapidus A."/>
            <person name="Cheng J.-F."/>
            <person name="Bruce D."/>
            <person name="Goodwin L."/>
            <person name="Pitluck S."/>
            <person name="Davenport K."/>
            <person name="Detter J.C."/>
            <person name="Han C."/>
            <person name="Tapia R."/>
            <person name="Land M."/>
            <person name="Hauser L."/>
            <person name="Jeffries C."/>
            <person name="Kyrpides N."/>
            <person name="Ivanova N."/>
            <person name="Mikhailova N."/>
            <person name="Begemann M.B."/>
            <person name="Mormile M.R."/>
            <person name="Wall J.D."/>
            <person name="Elias D.A."/>
            <person name="Woyke T."/>
        </authorList>
    </citation>
    <scope>NUCLEOTIDE SEQUENCE [LARGE SCALE GENOMIC DNA]</scope>
    <source>
        <strain evidence="3">sapolanicus</strain>
    </source>
</reference>
<feature type="coiled-coil region" evidence="1">
    <location>
        <begin position="405"/>
        <end position="432"/>
    </location>
</feature>
<gene>
    <name evidence="2" type="ordered locus">Halsa_0033</name>
</gene>
<accession>E4RNJ8</accession>
<dbReference type="Proteomes" id="UP000007434">
    <property type="component" value="Chromosome"/>
</dbReference>
<organism evidence="2 3">
    <name type="scientific">Halanaerobium hydrogeniformans</name>
    <name type="common">Halanaerobium sp. (strain sapolanicus)</name>
    <dbReference type="NCBI Taxonomy" id="656519"/>
    <lineage>
        <taxon>Bacteria</taxon>
        <taxon>Bacillati</taxon>
        <taxon>Bacillota</taxon>
        <taxon>Clostridia</taxon>
        <taxon>Halanaerobiales</taxon>
        <taxon>Halanaerobiaceae</taxon>
        <taxon>Halanaerobium</taxon>
    </lineage>
</organism>
<keyword evidence="1" id="KW-0175">Coiled coil</keyword>
<reference evidence="2 3" key="2">
    <citation type="journal article" date="2011" name="J. Bacteriol.">
        <title>Complete Genome Sequence of the Haloalkaliphilic, Hydrogen Producing Halanaerobium hydrogenoformans.</title>
        <authorList>
            <person name="Brown S.D."/>
            <person name="Begemann M.B."/>
            <person name="Mormile M.R."/>
            <person name="Wall J.D."/>
            <person name="Han C.S."/>
            <person name="Goodwin L.A."/>
            <person name="Pitluck S."/>
            <person name="Land M.L."/>
            <person name="Hauser L.J."/>
            <person name="Elias D.A."/>
        </authorList>
    </citation>
    <scope>NUCLEOTIDE SEQUENCE [LARGE SCALE GENOMIC DNA]</scope>
    <source>
        <strain evidence="3">sapolanicus</strain>
    </source>
</reference>
<dbReference type="RefSeq" id="WP_013404639.1">
    <property type="nucleotide sequence ID" value="NC_014654.1"/>
</dbReference>
<name>E4RNJ8_HALHG</name>
<sequence length="976" mass="117908">MTDKAYKKEILKTSYRETLIYCINLLNNPDFQEFNEDIKEIRNDWISKKITTINWDKDNRINKCGELKLTGPILPVNIDRENIEYIFYEGNIPGIDDNIYIDSWQSKIKEKFNINKIIIDYKNGENANREEYRDLLLHELHHKKNNSYDKFDLLFKLKKCSFIMELYLDKVIEKKNRGNNIYKFYKNLAAEIKDRNIKKINIILKSIFVAFSKEELNSDVISNIYEKVSSYDKSKTGYEETKEIINNIILELKKEKININEISQSFQKILTSKEFTKTNINTNKYFETKKHLEIIFGELKEEGINNDVLANIHKDIISSYKNKTAKKEDAKKNINEILLELKKIKINKRIDKISKNYKNWFLDKEEFTESHKAEEYLEIFFDDLKEEGINNDVLANIHKDIISSYKNKTAKKEEVKNKINKILLELKTMKSNINIKKISALFRELLDNDEFNKINTNLEINFEKPKGEISLKKVKIIYKKLESLLNNLEDKIKIYIEQIICELKQDKIDYLKINNLFNKIINNKKRFYAEKKFAELIFYEYEKEYEHEKLFVDNDKLSNIYNNIKKNIVYKKNEINFLSEFRSEINYIKFDHYNLFDFYLDLGNYLNIKEERFNNVIPSMEIEFKVYSHIFDITIYDYQDLFEYFVPENKLEGSIIYKFYCFINNYYNELNHTKIEDPLSEKERKEYRLFKRSYLGMKKDIDNGKTNYEKSLDYQNKDGYIYKFNKYIIKGCKIKNEFKDKEMIFDFKRLHEKIKIKFINLIKKWSYPSVAGPEYGIDEINRFLWRIAEDKSGVIRDKFTEVNPLEDPFAIFLSNCIVFDMKNIKDIESFFIPPKKKLYDLRELIVQFKIDKHELEKLKEMIDNPDKTKEDISEKINSDSYKKGKENYKKKLLREQESVWSYPGNLPTKKLWNNLYYLKKEELEYNEIDQKLNSINYHRIMEFYNFYIDFQKQDFNNDDEMFNYIKSNSKYNRKKI</sequence>
<evidence type="ECO:0000256" key="1">
    <source>
        <dbReference type="SAM" id="Coils"/>
    </source>
</evidence>
<dbReference type="AlphaFoldDB" id="E4RNJ8"/>
<protein>
    <submittedName>
        <fullName evidence="2">Uncharacterized protein</fullName>
    </submittedName>
</protein>
<evidence type="ECO:0000313" key="3">
    <source>
        <dbReference type="Proteomes" id="UP000007434"/>
    </source>
</evidence>
<dbReference type="STRING" id="656519.Halsa_0033"/>
<dbReference type="EMBL" id="CP002304">
    <property type="protein sequence ID" value="ADQ13533.1"/>
    <property type="molecule type" value="Genomic_DNA"/>
</dbReference>
<proteinExistence type="predicted"/>
<dbReference type="HOGENOM" id="CLU_304368_0_0_9"/>
<feature type="coiled-coil region" evidence="1">
    <location>
        <begin position="320"/>
        <end position="347"/>
    </location>
</feature>
<keyword evidence="3" id="KW-1185">Reference proteome</keyword>
<dbReference type="KEGG" id="has:Halsa_0033"/>
<evidence type="ECO:0000313" key="2">
    <source>
        <dbReference type="EMBL" id="ADQ13533.1"/>
    </source>
</evidence>
<feature type="coiled-coil region" evidence="1">
    <location>
        <begin position="471"/>
        <end position="498"/>
    </location>
</feature>